<accession>A0A348XNA9</accession>
<reference evidence="4 5" key="1">
    <citation type="journal article" date="2019" name="Extremophiles">
        <title>Biogeography of thermophiles and predominance of Thermus scotoductus in domestic water heaters.</title>
        <authorList>
            <person name="Wilpiszeski R.L."/>
            <person name="Zhang Z."/>
            <person name="House C.H."/>
        </authorList>
    </citation>
    <scope>NUCLEOTIDE SEQUENCE [LARGE SCALE GENOMIC DNA]</scope>
    <source>
        <strain evidence="3 5">17_S17</strain>
        <strain evidence="2 4">32_S32</strain>
    </source>
</reference>
<protein>
    <submittedName>
        <fullName evidence="3">Cell shape determination protein CcmA</fullName>
    </submittedName>
</protein>
<dbReference type="Pfam" id="PF04519">
    <property type="entry name" value="Bactofilin"/>
    <property type="match status" value="1"/>
</dbReference>
<gene>
    <name evidence="3" type="ORF">CSW30_06770</name>
    <name evidence="2" type="ORF">CSW45_05735</name>
</gene>
<comment type="caution">
    <text evidence="3">The sequence shown here is derived from an EMBL/GenBank/DDBJ whole genome shotgun (WGS) entry which is preliminary data.</text>
</comment>
<dbReference type="PANTHER" id="PTHR35024:SF4">
    <property type="entry name" value="POLYMER-FORMING CYTOSKELETAL PROTEIN"/>
    <property type="match status" value="1"/>
</dbReference>
<evidence type="ECO:0000313" key="2">
    <source>
        <dbReference type="EMBL" id="RTH04139.1"/>
    </source>
</evidence>
<dbReference type="AlphaFoldDB" id="A0A348XNA9"/>
<dbReference type="PANTHER" id="PTHR35024">
    <property type="entry name" value="HYPOTHETICAL CYTOSOLIC PROTEIN"/>
    <property type="match status" value="1"/>
</dbReference>
<dbReference type="Proteomes" id="UP000287173">
    <property type="component" value="Unassembled WGS sequence"/>
</dbReference>
<dbReference type="EMBL" id="PEMG01000182">
    <property type="protein sequence ID" value="RTI08622.1"/>
    <property type="molecule type" value="Genomic_DNA"/>
</dbReference>
<name>A0A348XNA9_THESC</name>
<dbReference type="InterPro" id="IPR007607">
    <property type="entry name" value="BacA/B"/>
</dbReference>
<dbReference type="Proteomes" id="UP000286910">
    <property type="component" value="Unassembled WGS sequence"/>
</dbReference>
<proteinExistence type="inferred from homology"/>
<evidence type="ECO:0000313" key="3">
    <source>
        <dbReference type="EMBL" id="RTI08622.1"/>
    </source>
</evidence>
<sequence>MGRMLGRRQAGTLTYLGSDTEVLGDLRAKGQVRIDGLVKGSVYVEGELEVGRTGRVEGEKVEAGSVQIHGEVKADVVAGRVSLSKTARFTGTVRAQALDVEAGAVFIGQSLAGETRALEAPKEA</sequence>
<comment type="similarity">
    <text evidence="1">Belongs to the bactofilin family.</text>
</comment>
<organism evidence="3 5">
    <name type="scientific">Thermus scotoductus</name>
    <dbReference type="NCBI Taxonomy" id="37636"/>
    <lineage>
        <taxon>Bacteria</taxon>
        <taxon>Thermotogati</taxon>
        <taxon>Deinococcota</taxon>
        <taxon>Deinococci</taxon>
        <taxon>Thermales</taxon>
        <taxon>Thermaceae</taxon>
        <taxon>Thermus</taxon>
    </lineage>
</organism>
<evidence type="ECO:0000313" key="5">
    <source>
        <dbReference type="Proteomes" id="UP000287173"/>
    </source>
</evidence>
<evidence type="ECO:0000313" key="4">
    <source>
        <dbReference type="Proteomes" id="UP000286910"/>
    </source>
</evidence>
<evidence type="ECO:0000256" key="1">
    <source>
        <dbReference type="ARBA" id="ARBA00044755"/>
    </source>
</evidence>
<dbReference type="EMBL" id="PELR01000139">
    <property type="protein sequence ID" value="RTH04139.1"/>
    <property type="molecule type" value="Genomic_DNA"/>
</dbReference>